<dbReference type="Pfam" id="PF05008">
    <property type="entry name" value="V-SNARE"/>
    <property type="match status" value="1"/>
</dbReference>
<dbReference type="CDD" id="cd15862">
    <property type="entry name" value="SNARE_Vti1"/>
    <property type="match status" value="1"/>
</dbReference>
<keyword evidence="4" id="KW-0653">Protein transport</keyword>
<feature type="transmembrane region" description="Helical" evidence="9">
    <location>
        <begin position="198"/>
        <end position="217"/>
    </location>
</feature>
<name>A0A9Q0P9C6_SALVM</name>
<dbReference type="EMBL" id="JAPFFL010000013">
    <property type="protein sequence ID" value="KAJ6683941.1"/>
    <property type="molecule type" value="Genomic_DNA"/>
</dbReference>
<keyword evidence="2" id="KW-0813">Transport</keyword>
<feature type="domain" description="Vesicle transport v-SNARE N-terminal" evidence="10">
    <location>
        <begin position="1"/>
        <end position="90"/>
    </location>
</feature>
<dbReference type="InterPro" id="IPR007705">
    <property type="entry name" value="Vesicle_trsprt_v-SNARE_N"/>
</dbReference>
<dbReference type="InterPro" id="IPR027027">
    <property type="entry name" value="GOSR2/Membrin/Bos1"/>
</dbReference>
<dbReference type="Pfam" id="PF12352">
    <property type="entry name" value="V-SNARE_C"/>
    <property type="match status" value="1"/>
</dbReference>
<dbReference type="AlphaFoldDB" id="A0A9Q0P9C6"/>
<keyword evidence="5 9" id="KW-1133">Transmembrane helix</keyword>
<dbReference type="GO" id="GO:0006886">
    <property type="term" value="P:intracellular protein transport"/>
    <property type="evidence" value="ECO:0007669"/>
    <property type="project" value="InterPro"/>
</dbReference>
<evidence type="ECO:0000256" key="2">
    <source>
        <dbReference type="ARBA" id="ARBA00022448"/>
    </source>
</evidence>
<dbReference type="OrthoDB" id="430637at2759"/>
<gene>
    <name evidence="11" type="ORF">OIU85_007618</name>
</gene>
<dbReference type="GO" id="GO:0005794">
    <property type="term" value="C:Golgi apparatus"/>
    <property type="evidence" value="ECO:0007669"/>
    <property type="project" value="InterPro"/>
</dbReference>
<comment type="subcellular location">
    <subcellularLocation>
        <location evidence="8">Prevacuolar compartment membrane</location>
        <topology evidence="8">Single-pass type IV membrane protein</topology>
    </subcellularLocation>
</comment>
<keyword evidence="7 9" id="KW-0472">Membrane</keyword>
<evidence type="ECO:0000256" key="7">
    <source>
        <dbReference type="ARBA" id="ARBA00023136"/>
    </source>
</evidence>
<reference evidence="11" key="2">
    <citation type="journal article" date="2023" name="Int. J. Mol. Sci.">
        <title>De Novo Assembly and Annotation of 11 Diverse Shrub Willow (Salix) Genomes Reveals Novel Gene Organization in Sex-Linked Regions.</title>
        <authorList>
            <person name="Hyden B."/>
            <person name="Feng K."/>
            <person name="Yates T.B."/>
            <person name="Jawdy S."/>
            <person name="Cereghino C."/>
            <person name="Smart L.B."/>
            <person name="Muchero W."/>
        </authorList>
    </citation>
    <scope>NUCLEOTIDE SEQUENCE [LARGE SCALE GENOMIC DNA]</scope>
    <source>
        <tissue evidence="11">Shoot tip</tissue>
    </source>
</reference>
<evidence type="ECO:0000259" key="10">
    <source>
        <dbReference type="Pfam" id="PF05008"/>
    </source>
</evidence>
<dbReference type="Gene3D" id="1.20.5.110">
    <property type="match status" value="1"/>
</dbReference>
<accession>A0A9Q0P9C6</accession>
<dbReference type="GO" id="GO:0031201">
    <property type="term" value="C:SNARE complex"/>
    <property type="evidence" value="ECO:0007669"/>
    <property type="project" value="TreeGrafter"/>
</dbReference>
<protein>
    <recommendedName>
        <fullName evidence="10">Vesicle transport v-SNARE N-terminal domain-containing protein</fullName>
    </recommendedName>
</protein>
<evidence type="ECO:0000313" key="12">
    <source>
        <dbReference type="Proteomes" id="UP001151529"/>
    </source>
</evidence>
<evidence type="ECO:0000256" key="4">
    <source>
        <dbReference type="ARBA" id="ARBA00022927"/>
    </source>
</evidence>
<organism evidence="11 12">
    <name type="scientific">Salix viminalis</name>
    <name type="common">Common osier</name>
    <name type="synonym">Basket willow</name>
    <dbReference type="NCBI Taxonomy" id="40686"/>
    <lineage>
        <taxon>Eukaryota</taxon>
        <taxon>Viridiplantae</taxon>
        <taxon>Streptophyta</taxon>
        <taxon>Embryophyta</taxon>
        <taxon>Tracheophyta</taxon>
        <taxon>Spermatophyta</taxon>
        <taxon>Magnoliopsida</taxon>
        <taxon>eudicotyledons</taxon>
        <taxon>Gunneridae</taxon>
        <taxon>Pentapetalae</taxon>
        <taxon>rosids</taxon>
        <taxon>fabids</taxon>
        <taxon>Malpighiales</taxon>
        <taxon>Salicaceae</taxon>
        <taxon>Saliceae</taxon>
        <taxon>Salix</taxon>
    </lineage>
</organism>
<dbReference type="GO" id="GO:0000149">
    <property type="term" value="F:SNARE binding"/>
    <property type="evidence" value="ECO:0007669"/>
    <property type="project" value="TreeGrafter"/>
</dbReference>
<dbReference type="GO" id="GO:0012507">
    <property type="term" value="C:ER to Golgi transport vesicle membrane"/>
    <property type="evidence" value="ECO:0007669"/>
    <property type="project" value="TreeGrafter"/>
</dbReference>
<evidence type="ECO:0000313" key="11">
    <source>
        <dbReference type="EMBL" id="KAJ6683941.1"/>
    </source>
</evidence>
<dbReference type="PANTHER" id="PTHR21230:SF67">
    <property type="entry name" value="VESICLE TRANSPORT V-SNARE 11-RELATED"/>
    <property type="match status" value="1"/>
</dbReference>
<dbReference type="PIRSF" id="PIRSF028865">
    <property type="entry name" value="Membrin-2"/>
    <property type="match status" value="1"/>
</dbReference>
<dbReference type="Gene3D" id="1.20.58.400">
    <property type="entry name" value="t-snare proteins"/>
    <property type="match status" value="1"/>
</dbReference>
<dbReference type="FunFam" id="1.20.5.110:FF:000002">
    <property type="entry name" value="Vesicle transport through interaction with t-SNAREsB"/>
    <property type="match status" value="1"/>
</dbReference>
<dbReference type="GO" id="GO:0005484">
    <property type="term" value="F:SNAP receptor activity"/>
    <property type="evidence" value="ECO:0007669"/>
    <property type="project" value="InterPro"/>
</dbReference>
<comment type="similarity">
    <text evidence="1">Belongs to the VTI1 family.</text>
</comment>
<dbReference type="InterPro" id="IPR038407">
    <property type="entry name" value="v-SNARE_N_sf"/>
</dbReference>
<evidence type="ECO:0000256" key="3">
    <source>
        <dbReference type="ARBA" id="ARBA00022692"/>
    </source>
</evidence>
<comment type="caution">
    <text evidence="11">The sequence shown here is derived from an EMBL/GenBank/DDBJ whole genome shotgun (WGS) entry which is preliminary data.</text>
</comment>
<dbReference type="PANTHER" id="PTHR21230">
    <property type="entry name" value="VESICLE TRANSPORT V-SNARE PROTEIN VTI1-RELATED"/>
    <property type="match status" value="1"/>
</dbReference>
<keyword evidence="12" id="KW-1185">Reference proteome</keyword>
<dbReference type="SUPFAM" id="SSF58038">
    <property type="entry name" value="SNARE fusion complex"/>
    <property type="match status" value="1"/>
</dbReference>
<evidence type="ECO:0000256" key="5">
    <source>
        <dbReference type="ARBA" id="ARBA00022989"/>
    </source>
</evidence>
<dbReference type="GO" id="GO:0005789">
    <property type="term" value="C:endoplasmic reticulum membrane"/>
    <property type="evidence" value="ECO:0007669"/>
    <property type="project" value="TreeGrafter"/>
</dbReference>
<evidence type="ECO:0000256" key="8">
    <source>
        <dbReference type="ARBA" id="ARBA00060376"/>
    </source>
</evidence>
<dbReference type="SUPFAM" id="SSF47661">
    <property type="entry name" value="t-snare proteins"/>
    <property type="match status" value="1"/>
</dbReference>
<dbReference type="GO" id="GO:0031902">
    <property type="term" value="C:late endosome membrane"/>
    <property type="evidence" value="ECO:0007669"/>
    <property type="project" value="TreeGrafter"/>
</dbReference>
<dbReference type="Proteomes" id="UP001151529">
    <property type="component" value="Chromosome 17"/>
</dbReference>
<evidence type="ECO:0000256" key="1">
    <source>
        <dbReference type="ARBA" id="ARBA00006108"/>
    </source>
</evidence>
<proteinExistence type="inferred from homology"/>
<dbReference type="InterPro" id="IPR010989">
    <property type="entry name" value="SNARE"/>
</dbReference>
<evidence type="ECO:0000256" key="9">
    <source>
        <dbReference type="SAM" id="Phobius"/>
    </source>
</evidence>
<keyword evidence="3 9" id="KW-0812">Transmembrane</keyword>
<sequence length="220" mass="24635">MSEIFEGYERQYCELSASLSRKCTAALAVGGEQKKQKISEIRAGLEDADSLIRKMDMEARNLQPNVKAVLLAKLREYKSDLNNLKTEVKRMGSGNLNAAARDELLEAGMANSLTASADQRLRLMTTTEKLNQSGDRIKDSRRTMLETEELGVSILQDLHQQRQSLLHAHNTLHGVDDNIGKSKRVLTAMSRRLNKNKWIIAAIVAVLVVVIGLILYFKLK</sequence>
<evidence type="ECO:0000256" key="6">
    <source>
        <dbReference type="ARBA" id="ARBA00023054"/>
    </source>
</evidence>
<reference evidence="11" key="1">
    <citation type="submission" date="2022-11" db="EMBL/GenBank/DDBJ databases">
        <authorList>
            <person name="Hyden B.L."/>
            <person name="Feng K."/>
            <person name="Yates T."/>
            <person name="Jawdy S."/>
            <person name="Smart L.B."/>
            <person name="Muchero W."/>
        </authorList>
    </citation>
    <scope>NUCLEOTIDE SEQUENCE</scope>
    <source>
        <tissue evidence="11">Shoot tip</tissue>
    </source>
</reference>
<keyword evidence="6" id="KW-0175">Coiled coil</keyword>
<dbReference type="FunFam" id="1.20.58.400:FF:000001">
    <property type="entry name" value="Vesicle transport through interaction with t-SNAREs homolog 1A"/>
    <property type="match status" value="1"/>
</dbReference>
<dbReference type="GO" id="GO:0006906">
    <property type="term" value="P:vesicle fusion"/>
    <property type="evidence" value="ECO:0007669"/>
    <property type="project" value="TreeGrafter"/>
</dbReference>